<dbReference type="CDD" id="cd12110">
    <property type="entry name" value="PHP_HisPPase_Hisj_like"/>
    <property type="match status" value="1"/>
</dbReference>
<dbReference type="InterPro" id="IPR016195">
    <property type="entry name" value="Pol/histidinol_Pase-like"/>
</dbReference>
<keyword evidence="6 8" id="KW-0368">Histidine biosynthesis</keyword>
<evidence type="ECO:0000256" key="4">
    <source>
        <dbReference type="ARBA" id="ARBA00022605"/>
    </source>
</evidence>
<evidence type="ECO:0000256" key="8">
    <source>
        <dbReference type="RuleBase" id="RU366003"/>
    </source>
</evidence>
<protein>
    <recommendedName>
        <fullName evidence="3 8">Histidinol-phosphatase</fullName>
        <shortName evidence="8">HolPase</shortName>
        <ecNumber evidence="3 8">3.1.3.15</ecNumber>
    </recommendedName>
</protein>
<dbReference type="Pfam" id="PF02811">
    <property type="entry name" value="PHP"/>
    <property type="match status" value="1"/>
</dbReference>
<dbReference type="InterPro" id="IPR004013">
    <property type="entry name" value="PHP_dom"/>
</dbReference>
<organism evidence="10 11">
    <name type="scientific">Elaphomyces granulatus</name>
    <dbReference type="NCBI Taxonomy" id="519963"/>
    <lineage>
        <taxon>Eukaryota</taxon>
        <taxon>Fungi</taxon>
        <taxon>Dikarya</taxon>
        <taxon>Ascomycota</taxon>
        <taxon>Pezizomycotina</taxon>
        <taxon>Eurotiomycetes</taxon>
        <taxon>Eurotiomycetidae</taxon>
        <taxon>Eurotiales</taxon>
        <taxon>Elaphomycetaceae</taxon>
        <taxon>Elaphomyces</taxon>
    </lineage>
</organism>
<dbReference type="GO" id="GO:0000105">
    <property type="term" value="P:L-histidine biosynthetic process"/>
    <property type="evidence" value="ECO:0007669"/>
    <property type="project" value="UniProtKB-UniRule"/>
</dbReference>
<reference evidence="10 11" key="1">
    <citation type="journal article" date="2015" name="Environ. Microbiol.">
        <title>Metagenome sequence of Elaphomyces granulatus from sporocarp tissue reveals Ascomycota ectomycorrhizal fingerprints of genome expansion and a Proteobacteria-rich microbiome.</title>
        <authorList>
            <person name="Quandt C.A."/>
            <person name="Kohler A."/>
            <person name="Hesse C.N."/>
            <person name="Sharpton T.J."/>
            <person name="Martin F."/>
            <person name="Spatafora J.W."/>
        </authorList>
    </citation>
    <scope>NUCLEOTIDE SEQUENCE [LARGE SCALE GENOMIC DNA]</scope>
    <source>
        <strain evidence="10 11">OSC145934</strain>
    </source>
</reference>
<sequence>MPFSHHSHSGQFCPGHAKNSLEEIIQTAIARNMQLFCLSEHMLRLKEDFYPDEVPHVFLRHQESQWEADYIQIETSTEEGLRENEAMYFLEALRLRKKYAGQIKIVIGLEIDWIRPSSFDLIQRSLTIFPFEFFVGSVHHVHTIPIDYDSPMYIQARDAAGGTDERLFEDYFDIQYEMLTQLKPPVVGHFDLIRLKSDDPNRCLKSLPGVWERIQRNLGFVAGYGGMIELNSAALRKGLSEPYPKAEICEEFLTLNGRFCLSDDSHGVDQVASNYHLVLNFVEFIGISTLHYLDLSTDSDVSEVLDDRFPRTQTRSISLSEVKQLPFWLTKE</sequence>
<dbReference type="EMBL" id="NPHW01004242">
    <property type="protein sequence ID" value="OXV08225.1"/>
    <property type="molecule type" value="Genomic_DNA"/>
</dbReference>
<comment type="caution">
    <text evidence="10">The sequence shown here is derived from an EMBL/GenBank/DDBJ whole genome shotgun (WGS) entry which is preliminary data.</text>
</comment>
<dbReference type="Gene3D" id="3.20.20.140">
    <property type="entry name" value="Metal-dependent hydrolases"/>
    <property type="match status" value="1"/>
</dbReference>
<dbReference type="OrthoDB" id="5957391at2759"/>
<evidence type="ECO:0000256" key="1">
    <source>
        <dbReference type="ARBA" id="ARBA00004970"/>
    </source>
</evidence>
<evidence type="ECO:0000313" key="11">
    <source>
        <dbReference type="Proteomes" id="UP000243515"/>
    </source>
</evidence>
<evidence type="ECO:0000256" key="3">
    <source>
        <dbReference type="ARBA" id="ARBA00013085"/>
    </source>
</evidence>
<evidence type="ECO:0000256" key="5">
    <source>
        <dbReference type="ARBA" id="ARBA00022801"/>
    </source>
</evidence>
<dbReference type="FunFam" id="3.20.20.140:FF:000059">
    <property type="entry name" value="Histidinol-phosphatase"/>
    <property type="match status" value="1"/>
</dbReference>
<gene>
    <name evidence="10" type="ORF">Egran_04010</name>
</gene>
<keyword evidence="5 8" id="KW-0378">Hydrolase</keyword>
<accession>A0A232LVP4</accession>
<keyword evidence="11" id="KW-1185">Reference proteome</keyword>
<dbReference type="GO" id="GO:0005737">
    <property type="term" value="C:cytoplasm"/>
    <property type="evidence" value="ECO:0007669"/>
    <property type="project" value="TreeGrafter"/>
</dbReference>
<dbReference type="AlphaFoldDB" id="A0A232LVP4"/>
<evidence type="ECO:0000259" key="9">
    <source>
        <dbReference type="Pfam" id="PF02811"/>
    </source>
</evidence>
<feature type="domain" description="PHP" evidence="9">
    <location>
        <begin position="5"/>
        <end position="233"/>
    </location>
</feature>
<evidence type="ECO:0000313" key="10">
    <source>
        <dbReference type="EMBL" id="OXV08225.1"/>
    </source>
</evidence>
<evidence type="ECO:0000256" key="7">
    <source>
        <dbReference type="ARBA" id="ARBA00049158"/>
    </source>
</evidence>
<comment type="similarity">
    <text evidence="2 8">Belongs to the PHP hydrolase family. HisK subfamily.</text>
</comment>
<proteinExistence type="inferred from homology"/>
<keyword evidence="4 8" id="KW-0028">Amino-acid biosynthesis</keyword>
<comment type="pathway">
    <text evidence="1 8">Amino-acid biosynthesis; L-histidine biosynthesis; L-histidine from 5-phospho-alpha-D-ribose 1-diphosphate: step 8/9.</text>
</comment>
<dbReference type="UniPathway" id="UPA00031">
    <property type="reaction ID" value="UER00013"/>
</dbReference>
<dbReference type="InterPro" id="IPR010140">
    <property type="entry name" value="Histidinol_P_phosphatase_HisJ"/>
</dbReference>
<name>A0A232LVP4_9EURO</name>
<dbReference type="PANTHER" id="PTHR21039">
    <property type="entry name" value="HISTIDINOL PHOSPHATASE-RELATED"/>
    <property type="match status" value="1"/>
</dbReference>
<dbReference type="GO" id="GO:0004401">
    <property type="term" value="F:histidinol-phosphatase activity"/>
    <property type="evidence" value="ECO:0007669"/>
    <property type="project" value="UniProtKB-UniRule"/>
</dbReference>
<dbReference type="Proteomes" id="UP000243515">
    <property type="component" value="Unassembled WGS sequence"/>
</dbReference>
<comment type="catalytic activity">
    <reaction evidence="7 8">
        <text>L-histidinol phosphate + H2O = L-histidinol + phosphate</text>
        <dbReference type="Rhea" id="RHEA:14465"/>
        <dbReference type="ChEBI" id="CHEBI:15377"/>
        <dbReference type="ChEBI" id="CHEBI:43474"/>
        <dbReference type="ChEBI" id="CHEBI:57699"/>
        <dbReference type="ChEBI" id="CHEBI:57980"/>
        <dbReference type="EC" id="3.1.3.15"/>
    </reaction>
</comment>
<dbReference type="PANTHER" id="PTHR21039:SF0">
    <property type="entry name" value="HISTIDINOL-PHOSPHATASE"/>
    <property type="match status" value="1"/>
</dbReference>
<dbReference type="NCBIfam" id="TIGR01856">
    <property type="entry name" value="hisJ_fam"/>
    <property type="match status" value="1"/>
</dbReference>
<evidence type="ECO:0000256" key="2">
    <source>
        <dbReference type="ARBA" id="ARBA00009152"/>
    </source>
</evidence>
<evidence type="ECO:0000256" key="6">
    <source>
        <dbReference type="ARBA" id="ARBA00023102"/>
    </source>
</evidence>
<dbReference type="SUPFAM" id="SSF89550">
    <property type="entry name" value="PHP domain-like"/>
    <property type="match status" value="1"/>
</dbReference>
<dbReference type="EC" id="3.1.3.15" evidence="3 8"/>